<dbReference type="Gene3D" id="2.40.10.120">
    <property type="match status" value="1"/>
</dbReference>
<dbReference type="AlphaFoldDB" id="A0A1E3VK85"/>
<dbReference type="InterPro" id="IPR009003">
    <property type="entry name" value="Peptidase_S1_PA"/>
</dbReference>
<name>A0A1E3VK85_9HYPH</name>
<evidence type="ECO:0000313" key="2">
    <source>
        <dbReference type="Proteomes" id="UP000094172"/>
    </source>
</evidence>
<reference evidence="1 2" key="1">
    <citation type="journal article" date="2016" name="Environ. Microbiol.">
        <title>New Methyloceanibacter diversity from North Sea sediments includes methanotroph containing solely the soluble methane monooxygenase.</title>
        <authorList>
            <person name="Vekeman B."/>
            <person name="Kerckhof F.M."/>
            <person name="Cremers G."/>
            <person name="de Vos P."/>
            <person name="Vandamme P."/>
            <person name="Boon N."/>
            <person name="Op den Camp H.J."/>
            <person name="Heylen K."/>
        </authorList>
    </citation>
    <scope>NUCLEOTIDE SEQUENCE [LARGE SCALE GENOMIC DNA]</scope>
    <source>
        <strain evidence="1 2">R-67176</strain>
    </source>
</reference>
<sequence length="257" mass="28630">MTRIDQFSLTTVPIEQFFNDTLLGGGTGFIWRADEIYYLITNWHVVTCRNFQTGENLSPHAAWPDKLRVLFNPRTPTFGKKQFDIVIRDKDGNPEWLVHPGRRIDVVALPLPFSGEEPTFNLHPINTLTSDDLSVQIGMDVFILGYPFGAEPPAFPVWKRGSVASEPELARLTTDYFLVDTASRPGMSGAPVIRRSWGYHLHRNGSVSMGPTTATAFIGVYSGRRHTVDAGDAQLGLVWPVSFINEVIAGNRRGTDD</sequence>
<proteinExistence type="predicted"/>
<evidence type="ECO:0008006" key="3">
    <source>
        <dbReference type="Google" id="ProtNLM"/>
    </source>
</evidence>
<protein>
    <recommendedName>
        <fullName evidence="3">Serine protease</fullName>
    </recommendedName>
</protein>
<comment type="caution">
    <text evidence="1">The sequence shown here is derived from an EMBL/GenBank/DDBJ whole genome shotgun (WGS) entry which is preliminary data.</text>
</comment>
<keyword evidence="2" id="KW-1185">Reference proteome</keyword>
<evidence type="ECO:0000313" key="1">
    <source>
        <dbReference type="EMBL" id="ODR93939.1"/>
    </source>
</evidence>
<accession>A0A1E3VK85</accession>
<organism evidence="1 2">
    <name type="scientific">Methyloceanibacter stevinii</name>
    <dbReference type="NCBI Taxonomy" id="1774970"/>
    <lineage>
        <taxon>Bacteria</taxon>
        <taxon>Pseudomonadati</taxon>
        <taxon>Pseudomonadota</taxon>
        <taxon>Alphaproteobacteria</taxon>
        <taxon>Hyphomicrobiales</taxon>
        <taxon>Hyphomicrobiaceae</taxon>
        <taxon>Methyloceanibacter</taxon>
    </lineage>
</organism>
<dbReference type="Proteomes" id="UP000094172">
    <property type="component" value="Unassembled WGS sequence"/>
</dbReference>
<dbReference type="Pfam" id="PF13365">
    <property type="entry name" value="Trypsin_2"/>
    <property type="match status" value="1"/>
</dbReference>
<dbReference type="RefSeq" id="WP_069445287.1">
    <property type="nucleotide sequence ID" value="NZ_LPWE01000013.1"/>
</dbReference>
<dbReference type="EMBL" id="LPWE01000013">
    <property type="protein sequence ID" value="ODR93939.1"/>
    <property type="molecule type" value="Genomic_DNA"/>
</dbReference>
<gene>
    <name evidence="1" type="ORF">AUC70_10045</name>
</gene>
<dbReference type="SUPFAM" id="SSF50494">
    <property type="entry name" value="Trypsin-like serine proteases"/>
    <property type="match status" value="1"/>
</dbReference>
<dbReference type="STRING" id="1774970.AUC70_10045"/>